<protein>
    <recommendedName>
        <fullName evidence="4">Single domain-containing protein</fullName>
    </recommendedName>
</protein>
<evidence type="ECO:0000259" key="4">
    <source>
        <dbReference type="SMART" id="SM01318"/>
    </source>
</evidence>
<dbReference type="EMBL" id="JAWQEG010002524">
    <property type="protein sequence ID" value="KAK3871352.1"/>
    <property type="molecule type" value="Genomic_DNA"/>
</dbReference>
<dbReference type="InterPro" id="IPR029277">
    <property type="entry name" value="SVWC_dom"/>
</dbReference>
<dbReference type="AlphaFoldDB" id="A0AAE1FEA6"/>
<proteinExistence type="predicted"/>
<organism evidence="5 6">
    <name type="scientific">Petrolisthes cinctipes</name>
    <name type="common">Flat porcelain crab</name>
    <dbReference type="NCBI Taxonomy" id="88211"/>
    <lineage>
        <taxon>Eukaryota</taxon>
        <taxon>Metazoa</taxon>
        <taxon>Ecdysozoa</taxon>
        <taxon>Arthropoda</taxon>
        <taxon>Crustacea</taxon>
        <taxon>Multicrustacea</taxon>
        <taxon>Malacostraca</taxon>
        <taxon>Eumalacostraca</taxon>
        <taxon>Eucarida</taxon>
        <taxon>Decapoda</taxon>
        <taxon>Pleocyemata</taxon>
        <taxon>Anomura</taxon>
        <taxon>Galatheoidea</taxon>
        <taxon>Porcellanidae</taxon>
        <taxon>Petrolisthes</taxon>
    </lineage>
</organism>
<comment type="caution">
    <text evidence="5">The sequence shown here is derived from an EMBL/GenBank/DDBJ whole genome shotgun (WGS) entry which is preliminary data.</text>
</comment>
<reference evidence="5" key="1">
    <citation type="submission" date="2023-10" db="EMBL/GenBank/DDBJ databases">
        <title>Genome assemblies of two species of porcelain crab, Petrolisthes cinctipes and Petrolisthes manimaculis (Anomura: Porcellanidae).</title>
        <authorList>
            <person name="Angst P."/>
        </authorList>
    </citation>
    <scope>NUCLEOTIDE SEQUENCE</scope>
    <source>
        <strain evidence="5">PB745_01</strain>
        <tissue evidence="5">Gill</tissue>
    </source>
</reference>
<keyword evidence="2" id="KW-0964">Secreted</keyword>
<evidence type="ECO:0000313" key="6">
    <source>
        <dbReference type="Proteomes" id="UP001286313"/>
    </source>
</evidence>
<gene>
    <name evidence="5" type="ORF">Pcinc_023484</name>
</gene>
<dbReference type="Proteomes" id="UP001286313">
    <property type="component" value="Unassembled WGS sequence"/>
</dbReference>
<keyword evidence="3" id="KW-1133">Transmembrane helix</keyword>
<accession>A0AAE1FEA6</accession>
<evidence type="ECO:0000256" key="1">
    <source>
        <dbReference type="ARBA" id="ARBA00004613"/>
    </source>
</evidence>
<feature type="domain" description="Single" evidence="4">
    <location>
        <begin position="44"/>
        <end position="112"/>
    </location>
</feature>
<dbReference type="Pfam" id="PF15430">
    <property type="entry name" value="SVWC"/>
    <property type="match status" value="1"/>
</dbReference>
<keyword evidence="3" id="KW-0472">Membrane</keyword>
<evidence type="ECO:0000313" key="5">
    <source>
        <dbReference type="EMBL" id="KAK3871352.1"/>
    </source>
</evidence>
<comment type="subcellular location">
    <subcellularLocation>
        <location evidence="1">Secreted</location>
    </subcellularLocation>
</comment>
<dbReference type="SMART" id="SM01318">
    <property type="entry name" value="SVWC"/>
    <property type="match status" value="1"/>
</dbReference>
<feature type="transmembrane region" description="Helical" evidence="3">
    <location>
        <begin position="12"/>
        <end position="35"/>
    </location>
</feature>
<sequence length="128" mass="14136">MKAGKATTILHLQMLIIMIVMVVPSVFGAVSLQYATDTNQPGKCVSVEEGLVLPDGGTQTLPGCKRAVCTNLWGHMYIEWALCGKEEIPTPPCMTRTDVDLPYPYCCPKTVCPPPHLWKKSNNNNNRF</sequence>
<name>A0AAE1FEA6_PETCI</name>
<keyword evidence="3" id="KW-0812">Transmembrane</keyword>
<evidence type="ECO:0000256" key="3">
    <source>
        <dbReference type="SAM" id="Phobius"/>
    </source>
</evidence>
<evidence type="ECO:0000256" key="2">
    <source>
        <dbReference type="ARBA" id="ARBA00022525"/>
    </source>
</evidence>
<keyword evidence="6" id="KW-1185">Reference proteome</keyword>
<dbReference type="GO" id="GO:0005576">
    <property type="term" value="C:extracellular region"/>
    <property type="evidence" value="ECO:0007669"/>
    <property type="project" value="UniProtKB-SubCell"/>
</dbReference>